<gene>
    <name evidence="4" type="ORF">C1SCF055_LOCUS5802</name>
</gene>
<feature type="compositionally biased region" description="Basic residues" evidence="3">
    <location>
        <begin position="8"/>
        <end position="17"/>
    </location>
</feature>
<keyword evidence="6" id="KW-1185">Reference proteome</keyword>
<dbReference type="AlphaFoldDB" id="A0A9P1BS18"/>
<organism evidence="4">
    <name type="scientific">Cladocopium goreaui</name>
    <dbReference type="NCBI Taxonomy" id="2562237"/>
    <lineage>
        <taxon>Eukaryota</taxon>
        <taxon>Sar</taxon>
        <taxon>Alveolata</taxon>
        <taxon>Dinophyceae</taxon>
        <taxon>Suessiales</taxon>
        <taxon>Symbiodiniaceae</taxon>
        <taxon>Cladocopium</taxon>
    </lineage>
</organism>
<sequence length="638" mass="70874">MLPTHHQEPRKRGKGKRPAVDSSPTPKAKAKSNPAQKEEAKDKANVENTTLEEDIEQLMDAIHEPESAAAPMSSTSKASVTRTIVPKGYDQPVKQTMTDIFAKTRQTSHDQKQTDEPKATVPVPVQETFEPAVVPTIPSDDTNTQAQTNETMMTEEKEQVKAKVTSGESHVTEEKKKNEEHESENKEKETHGDTVDTIAMAETQIDQNIEPLGNPETLMPPPIPKSLANAIEIVKNHNLFNEFMEFMRDANDVDIDNWTFGEPAGDPLEDLRMFNQYAIEHWERPIPFEYEGHDEGLAFFPKSTDQETADALLVAARQHSGFQTYSETVIKDTYTFGTPAKDALLHINLFNKYLQECSLMPVNLPTSTAQQAYSTEGLFGNDDDMGVNTKTEEIQIMLKQLIATGTVNVESKIRSLPRTFNLGDFYSGAGTFFLVVEAVVKAFQVVAPMGSVASLQMQQRCLVMIVNASGTKPAVSLGLFGEVFLLPMLHPDFASLRRALYNDDEEASSVSTFKPCVAALRHCQPDFYILENVELGDGEDPESNPRLIAEALEDAGYSTRLFRIMASDFGVPQRRLRVYIAGFSKAKQPQASLVRVEHAVNAMRLQCQRPDSWMLFNGSCSLNNLASLGLVIVCYITC</sequence>
<dbReference type="SUPFAM" id="SSF53335">
    <property type="entry name" value="S-adenosyl-L-methionine-dependent methyltransferases"/>
    <property type="match status" value="1"/>
</dbReference>
<dbReference type="GO" id="GO:0008168">
    <property type="term" value="F:methyltransferase activity"/>
    <property type="evidence" value="ECO:0007669"/>
    <property type="project" value="UniProtKB-KW"/>
</dbReference>
<feature type="region of interest" description="Disordered" evidence="3">
    <location>
        <begin position="1"/>
        <end position="91"/>
    </location>
</feature>
<dbReference type="InterPro" id="IPR029063">
    <property type="entry name" value="SAM-dependent_MTases_sf"/>
</dbReference>
<dbReference type="PRINTS" id="PR00105">
    <property type="entry name" value="C5METTRFRASE"/>
</dbReference>
<dbReference type="GO" id="GO:0032259">
    <property type="term" value="P:methylation"/>
    <property type="evidence" value="ECO:0007669"/>
    <property type="project" value="UniProtKB-KW"/>
</dbReference>
<dbReference type="EMBL" id="CAMXCT030000359">
    <property type="protein sequence ID" value="CAL4764992.1"/>
    <property type="molecule type" value="Genomic_DNA"/>
</dbReference>
<dbReference type="Proteomes" id="UP001152797">
    <property type="component" value="Unassembled WGS sequence"/>
</dbReference>
<reference evidence="4" key="1">
    <citation type="submission" date="2022-10" db="EMBL/GenBank/DDBJ databases">
        <authorList>
            <person name="Chen Y."/>
            <person name="Dougan E. K."/>
            <person name="Chan C."/>
            <person name="Rhodes N."/>
            <person name="Thang M."/>
        </authorList>
    </citation>
    <scope>NUCLEOTIDE SEQUENCE</scope>
</reference>
<evidence type="ECO:0000256" key="3">
    <source>
        <dbReference type="SAM" id="MobiDB-lite"/>
    </source>
</evidence>
<comment type="caution">
    <text evidence="4">The sequence shown here is derived from an EMBL/GenBank/DDBJ whole genome shotgun (WGS) entry which is preliminary data.</text>
</comment>
<feature type="compositionally biased region" description="Polar residues" evidence="3">
    <location>
        <begin position="72"/>
        <end position="82"/>
    </location>
</feature>
<dbReference type="EMBL" id="CAMXCT010000359">
    <property type="protein sequence ID" value="CAI3977680.1"/>
    <property type="molecule type" value="Genomic_DNA"/>
</dbReference>
<evidence type="ECO:0000256" key="1">
    <source>
        <dbReference type="ARBA" id="ARBA00022603"/>
    </source>
</evidence>
<proteinExistence type="predicted"/>
<evidence type="ECO:0000256" key="2">
    <source>
        <dbReference type="ARBA" id="ARBA00022679"/>
    </source>
</evidence>
<dbReference type="Gene3D" id="3.40.50.150">
    <property type="entry name" value="Vaccinia Virus protein VP39"/>
    <property type="match status" value="1"/>
</dbReference>
<evidence type="ECO:0000313" key="4">
    <source>
        <dbReference type="EMBL" id="CAI3977680.1"/>
    </source>
</evidence>
<name>A0A9P1BS18_9DINO</name>
<evidence type="ECO:0000313" key="5">
    <source>
        <dbReference type="EMBL" id="CAL1131055.1"/>
    </source>
</evidence>
<feature type="compositionally biased region" description="Basic and acidic residues" evidence="3">
    <location>
        <begin position="170"/>
        <end position="192"/>
    </location>
</feature>
<keyword evidence="1" id="KW-0489">Methyltransferase</keyword>
<feature type="region of interest" description="Disordered" evidence="3">
    <location>
        <begin position="105"/>
        <end position="192"/>
    </location>
</feature>
<feature type="compositionally biased region" description="Polar residues" evidence="3">
    <location>
        <begin position="139"/>
        <end position="152"/>
    </location>
</feature>
<keyword evidence="2" id="KW-0808">Transferase</keyword>
<dbReference type="EMBL" id="CAMXCT020000359">
    <property type="protein sequence ID" value="CAL1131055.1"/>
    <property type="molecule type" value="Genomic_DNA"/>
</dbReference>
<feature type="compositionally biased region" description="Basic and acidic residues" evidence="3">
    <location>
        <begin position="36"/>
        <end position="45"/>
    </location>
</feature>
<dbReference type="Pfam" id="PF00145">
    <property type="entry name" value="DNA_methylase"/>
    <property type="match status" value="1"/>
</dbReference>
<evidence type="ECO:0000313" key="6">
    <source>
        <dbReference type="Proteomes" id="UP001152797"/>
    </source>
</evidence>
<reference evidence="5" key="2">
    <citation type="submission" date="2024-04" db="EMBL/GenBank/DDBJ databases">
        <authorList>
            <person name="Chen Y."/>
            <person name="Shah S."/>
            <person name="Dougan E. K."/>
            <person name="Thang M."/>
            <person name="Chan C."/>
        </authorList>
    </citation>
    <scope>NUCLEOTIDE SEQUENCE [LARGE SCALE GENOMIC DNA]</scope>
</reference>
<accession>A0A9P1BS18</accession>
<protein>
    <submittedName>
        <fullName evidence="4">Uncharacterized protein</fullName>
    </submittedName>
</protein>
<dbReference type="InterPro" id="IPR001525">
    <property type="entry name" value="C5_MeTfrase"/>
</dbReference>
<feature type="compositionally biased region" description="Basic and acidic residues" evidence="3">
    <location>
        <begin position="107"/>
        <end position="118"/>
    </location>
</feature>